<dbReference type="InterPro" id="IPR039675">
    <property type="entry name" value="CILP1/CILP2"/>
</dbReference>
<organism evidence="6 7">
    <name type="scientific">Nothobranchius furzeri</name>
    <name type="common">Turquoise killifish</name>
    <dbReference type="NCBI Taxonomy" id="105023"/>
    <lineage>
        <taxon>Eukaryota</taxon>
        <taxon>Metazoa</taxon>
        <taxon>Chordata</taxon>
        <taxon>Craniata</taxon>
        <taxon>Vertebrata</taxon>
        <taxon>Euteleostomi</taxon>
        <taxon>Actinopterygii</taxon>
        <taxon>Neopterygii</taxon>
        <taxon>Teleostei</taxon>
        <taxon>Neoteleostei</taxon>
        <taxon>Acanthomorphata</taxon>
        <taxon>Ovalentaria</taxon>
        <taxon>Atherinomorphae</taxon>
        <taxon>Cyprinodontiformes</taxon>
        <taxon>Nothobranchiidae</taxon>
        <taxon>Nothobranchius</taxon>
    </lineage>
</organism>
<name>A0A8C6LUD7_NOTFU</name>
<reference evidence="6" key="1">
    <citation type="submission" date="2014-08" db="EMBL/GenBank/DDBJ databases">
        <authorList>
            <person name="Senf B."/>
            <person name="Petzold A."/>
            <person name="Downie B.R."/>
            <person name="Koch P."/>
            <person name="Platzer M."/>
        </authorList>
    </citation>
    <scope>NUCLEOTIDE SEQUENCE [LARGE SCALE GENOMIC DNA]</scope>
    <source>
        <strain evidence="6">GRZ</strain>
    </source>
</reference>
<dbReference type="GeneTree" id="ENSGT00390000008152"/>
<dbReference type="InterPro" id="IPR025155">
    <property type="entry name" value="WxxW_domain"/>
</dbReference>
<evidence type="ECO:0000256" key="3">
    <source>
        <dbReference type="ARBA" id="ARBA00022729"/>
    </source>
</evidence>
<sequence>MHHDLFVIKLTFFFSSNPVGLPRLCWTNWFSRYVPGVGDLDDLRDLRAENPDRICIQPLDIQAVTVDGNVPAENTGQRFYAYNTVKGFICLNKDQVSGVCFNYKVRFRCPLPHICVEEFVLCWTSWYDRDDPSGTGDWEDLKGLRMEYPGEICDTPRRIQAVTVDGNVPAESTGQHFYAYNTQLGFFCRNADQPSGQQCLDYKVRFRCPCISEPDCINGC</sequence>
<dbReference type="GO" id="GO:0005576">
    <property type="term" value="C:extracellular region"/>
    <property type="evidence" value="ECO:0007669"/>
    <property type="project" value="UniProtKB-SubCell"/>
</dbReference>
<evidence type="ECO:0000313" key="6">
    <source>
        <dbReference type="Ensembl" id="ENSNFUP00015026659.1"/>
    </source>
</evidence>
<keyword evidence="2" id="KW-0964">Secreted</keyword>
<evidence type="ECO:0000313" key="7">
    <source>
        <dbReference type="Proteomes" id="UP000694548"/>
    </source>
</evidence>
<keyword evidence="7" id="KW-1185">Reference proteome</keyword>
<feature type="domain" description="WxxW" evidence="5">
    <location>
        <begin position="123"/>
        <end position="208"/>
    </location>
</feature>
<keyword evidence="3" id="KW-0732">Signal</keyword>
<dbReference type="AlphaFoldDB" id="A0A8C6LUD7"/>
<dbReference type="Ensembl" id="ENSNFUT00015027849.1">
    <property type="protein sequence ID" value="ENSNFUP00015026659.1"/>
    <property type="gene ID" value="ENSNFUG00015012912.1"/>
</dbReference>
<protein>
    <recommendedName>
        <fullName evidence="5">WxxW domain-containing protein</fullName>
    </recommendedName>
</protein>
<accession>A0A8C6LUD7</accession>
<dbReference type="PANTHER" id="PTHR15031:SF4">
    <property type="entry name" value="CARTILAGE INTERMEDIATE LAYER PROTEIN 1"/>
    <property type="match status" value="1"/>
</dbReference>
<feature type="domain" description="WxxW" evidence="5">
    <location>
        <begin position="26"/>
        <end position="109"/>
    </location>
</feature>
<dbReference type="Pfam" id="PF13330">
    <property type="entry name" value="Mucin2_WxxW"/>
    <property type="match status" value="2"/>
</dbReference>
<evidence type="ECO:0000256" key="4">
    <source>
        <dbReference type="ARBA" id="ARBA00023180"/>
    </source>
</evidence>
<evidence type="ECO:0000259" key="5">
    <source>
        <dbReference type="Pfam" id="PF13330"/>
    </source>
</evidence>
<dbReference type="Proteomes" id="UP000694548">
    <property type="component" value="Chromosome sgr04"/>
</dbReference>
<evidence type="ECO:0000256" key="1">
    <source>
        <dbReference type="ARBA" id="ARBA00004613"/>
    </source>
</evidence>
<proteinExistence type="predicted"/>
<keyword evidence="4" id="KW-0325">Glycoprotein</keyword>
<evidence type="ECO:0000256" key="2">
    <source>
        <dbReference type="ARBA" id="ARBA00022525"/>
    </source>
</evidence>
<reference evidence="6" key="2">
    <citation type="submission" date="2025-08" db="UniProtKB">
        <authorList>
            <consortium name="Ensembl"/>
        </authorList>
    </citation>
    <scope>IDENTIFICATION</scope>
</reference>
<reference evidence="6" key="3">
    <citation type="submission" date="2025-09" db="UniProtKB">
        <authorList>
            <consortium name="Ensembl"/>
        </authorList>
    </citation>
    <scope>IDENTIFICATION</scope>
</reference>
<dbReference type="PANTHER" id="PTHR15031">
    <property type="entry name" value="CARTILAGE INTERMEDIATE LAYER PROTEIN CLIP"/>
    <property type="match status" value="1"/>
</dbReference>
<comment type="subcellular location">
    <subcellularLocation>
        <location evidence="1">Secreted</location>
    </subcellularLocation>
</comment>